<gene>
    <name evidence="6" type="ORF">PLOB_00046416</name>
</gene>
<dbReference type="SUPFAM" id="SSF51735">
    <property type="entry name" value="NAD(P)-binding Rossmann-fold domains"/>
    <property type="match status" value="2"/>
</dbReference>
<evidence type="ECO:0000256" key="3">
    <source>
        <dbReference type="PROSITE-ProRule" id="PRU01005"/>
    </source>
</evidence>
<dbReference type="Gene3D" id="1.10.10.1940">
    <property type="match status" value="1"/>
</dbReference>
<keyword evidence="3" id="KW-1015">Disulfide bond</keyword>
<sequence length="735" mass="82060">MNCVLTLFVSTSYHFMPSFGAEIRKDDASLYQRTTTTLIAVIGVIICLVALIKWYFSGAVCKSKARLDGKTAIVTGSNTGIGKETALDFAKRGARVILACRDEEKASNAAKDIISETGSDKVIIRVLDLASFESVRAFARLINETEERLDILVHNAGLAAGSYRLTKDGWESVFQVNYLSHFLLTMLLLEKLKKSAPSRIVNVSSILHTKPKAIPLDDFKLSKEKFEGFKRYGESKLAQVVFTRELSQRLTGTGLTVYALHPGAIKSDIWRHWKLIRMPLVKQLWQFLTFLFFKDCKQGAQTTIYCSVAEELAGVSGLYYSDCKAKECSKVAKDPGLAKKLWEAINIHYFIVLSGSVPCEDHHPKCGHWAARGECKKNVKWMSKHCKVSCGKCAQANVYELSRQALLETHGSFLILFSIPVIVVVGVVIRMYFEGPSCPSSAKLTGKTVVITGGNTGIGKETARILAWRKARVILACRNITKGLQAASDIIENTGNRYIEVKKLDLSSFQSVRDFAEEINQQEERVDVLINNAGYLGPFTSTVDGFDNTIQVNYLGHFLLTNLLLNKLKVSSPSRIINVSSVQHTQVSSQIDVDKVLSQTKQGHPGYFHDYNISKLCQLLFTLELSKRLQGTGVTVNALHPGVVDTEIMRHFRIARMWIFQPILWIVSYFFFKSTNSGAQTSVYCAVAEELKDVTGKYFKDCKMTECSALAKDEQVATELWKKSEQITGLKKHEQ</sequence>
<keyword evidence="2" id="KW-0560">Oxidoreductase</keyword>
<comment type="caution">
    <text evidence="6">The sequence shown here is derived from an EMBL/GenBank/DDBJ whole genome shotgun (WGS) entry which is preliminary data.</text>
</comment>
<dbReference type="InterPro" id="IPR003582">
    <property type="entry name" value="ShKT_dom"/>
</dbReference>
<keyword evidence="4" id="KW-0472">Membrane</keyword>
<dbReference type="SMART" id="SM00254">
    <property type="entry name" value="ShKT"/>
    <property type="match status" value="1"/>
</dbReference>
<evidence type="ECO:0000313" key="7">
    <source>
        <dbReference type="Proteomes" id="UP001159405"/>
    </source>
</evidence>
<dbReference type="PANTHER" id="PTHR43157">
    <property type="entry name" value="PHOSPHATIDYLINOSITOL-GLYCAN BIOSYNTHESIS CLASS F PROTEIN-RELATED"/>
    <property type="match status" value="1"/>
</dbReference>
<keyword evidence="1" id="KW-0800">Toxin</keyword>
<keyword evidence="7" id="KW-1185">Reference proteome</keyword>
<evidence type="ECO:0000313" key="6">
    <source>
        <dbReference type="EMBL" id="CAH3147800.1"/>
    </source>
</evidence>
<accession>A0ABN8PTB7</accession>
<name>A0ABN8PTB7_9CNID</name>
<reference evidence="6 7" key="1">
    <citation type="submission" date="2022-05" db="EMBL/GenBank/DDBJ databases">
        <authorList>
            <consortium name="Genoscope - CEA"/>
            <person name="William W."/>
        </authorList>
    </citation>
    <scope>NUCLEOTIDE SEQUENCE [LARGE SCALE GENOMIC DNA]</scope>
</reference>
<organism evidence="6 7">
    <name type="scientific">Porites lobata</name>
    <dbReference type="NCBI Taxonomy" id="104759"/>
    <lineage>
        <taxon>Eukaryota</taxon>
        <taxon>Metazoa</taxon>
        <taxon>Cnidaria</taxon>
        <taxon>Anthozoa</taxon>
        <taxon>Hexacorallia</taxon>
        <taxon>Scleractinia</taxon>
        <taxon>Fungiina</taxon>
        <taxon>Poritidae</taxon>
        <taxon>Porites</taxon>
    </lineage>
</organism>
<keyword evidence="4" id="KW-0812">Transmembrane</keyword>
<feature type="domain" description="ShKT" evidence="5">
    <location>
        <begin position="359"/>
        <end position="393"/>
    </location>
</feature>
<dbReference type="Proteomes" id="UP001159405">
    <property type="component" value="Unassembled WGS sequence"/>
</dbReference>
<protein>
    <recommendedName>
        <fullName evidence="5">ShKT domain-containing protein</fullName>
    </recommendedName>
</protein>
<evidence type="ECO:0000256" key="1">
    <source>
        <dbReference type="ARBA" id="ARBA00022656"/>
    </source>
</evidence>
<comment type="caution">
    <text evidence="3">Lacks conserved residue(s) required for the propagation of feature annotation.</text>
</comment>
<evidence type="ECO:0000256" key="4">
    <source>
        <dbReference type="SAM" id="Phobius"/>
    </source>
</evidence>
<proteinExistence type="predicted"/>
<dbReference type="PRINTS" id="PR00081">
    <property type="entry name" value="GDHRDH"/>
</dbReference>
<dbReference type="PROSITE" id="PS51670">
    <property type="entry name" value="SHKT"/>
    <property type="match status" value="1"/>
</dbReference>
<dbReference type="Pfam" id="PF01549">
    <property type="entry name" value="ShK"/>
    <property type="match status" value="1"/>
</dbReference>
<evidence type="ECO:0000259" key="5">
    <source>
        <dbReference type="PROSITE" id="PS51670"/>
    </source>
</evidence>
<feature type="transmembrane region" description="Helical" evidence="4">
    <location>
        <begin position="413"/>
        <end position="433"/>
    </location>
</feature>
<dbReference type="EMBL" id="CALNXK010000082">
    <property type="protein sequence ID" value="CAH3147800.1"/>
    <property type="molecule type" value="Genomic_DNA"/>
</dbReference>
<evidence type="ECO:0000256" key="2">
    <source>
        <dbReference type="ARBA" id="ARBA00023002"/>
    </source>
</evidence>
<dbReference type="PRINTS" id="PR00080">
    <property type="entry name" value="SDRFAMILY"/>
</dbReference>
<feature type="disulfide bond" evidence="3">
    <location>
        <begin position="359"/>
        <end position="393"/>
    </location>
</feature>
<keyword evidence="4" id="KW-1133">Transmembrane helix</keyword>
<dbReference type="CDD" id="cd05327">
    <property type="entry name" value="retinol-DH_like_SDR_c_like"/>
    <property type="match status" value="1"/>
</dbReference>
<dbReference type="PANTHER" id="PTHR43157:SF31">
    <property type="entry name" value="PHOSPHATIDYLINOSITOL-GLYCAN BIOSYNTHESIS CLASS F PROTEIN"/>
    <property type="match status" value="1"/>
</dbReference>
<dbReference type="Gene3D" id="3.40.50.720">
    <property type="entry name" value="NAD(P)-binding Rossmann-like Domain"/>
    <property type="match status" value="2"/>
</dbReference>
<dbReference type="Pfam" id="PF00106">
    <property type="entry name" value="adh_short"/>
    <property type="match status" value="2"/>
</dbReference>
<dbReference type="InterPro" id="IPR002347">
    <property type="entry name" value="SDR_fam"/>
</dbReference>
<dbReference type="InterPro" id="IPR036291">
    <property type="entry name" value="NAD(P)-bd_dom_sf"/>
</dbReference>
<feature type="transmembrane region" description="Helical" evidence="4">
    <location>
        <begin position="36"/>
        <end position="56"/>
    </location>
</feature>